<dbReference type="RefSeq" id="WP_232367153.1">
    <property type="nucleotide sequence ID" value="NZ_FWXY01000013.1"/>
</dbReference>
<dbReference type="EMBL" id="FWXY01000013">
    <property type="protein sequence ID" value="SMC87251.1"/>
    <property type="molecule type" value="Genomic_DNA"/>
</dbReference>
<dbReference type="Proteomes" id="UP000192418">
    <property type="component" value="Unassembled WGS sequence"/>
</dbReference>
<evidence type="ECO:0000313" key="12">
    <source>
        <dbReference type="Proteomes" id="UP000192418"/>
    </source>
</evidence>
<comment type="subcellular location">
    <subcellularLocation>
        <location evidence="1">Cell inner membrane</location>
        <topology evidence="1">Multi-pass membrane protein</topology>
    </subcellularLocation>
</comment>
<keyword evidence="6 9" id="KW-1133">Transmembrane helix</keyword>
<keyword evidence="2" id="KW-0813">Transport</keyword>
<dbReference type="GO" id="GO:0005886">
    <property type="term" value="C:plasma membrane"/>
    <property type="evidence" value="ECO:0007669"/>
    <property type="project" value="UniProtKB-SubCell"/>
</dbReference>
<reference evidence="11 12" key="1">
    <citation type="submission" date="2017-04" db="EMBL/GenBank/DDBJ databases">
        <authorList>
            <person name="Afonso C.L."/>
            <person name="Miller P.J."/>
            <person name="Scott M.A."/>
            <person name="Spackman E."/>
            <person name="Goraichik I."/>
            <person name="Dimitrov K.M."/>
            <person name="Suarez D.L."/>
            <person name="Swayne D.E."/>
        </authorList>
    </citation>
    <scope>NUCLEOTIDE SEQUENCE [LARGE SCALE GENOMIC DNA]</scope>
    <source>
        <strain evidence="11 12">DSM 3385</strain>
    </source>
</reference>
<dbReference type="PANTHER" id="PTHR35011">
    <property type="entry name" value="2,3-DIKETO-L-GULONATE TRAP TRANSPORTER SMALL PERMEASE PROTEIN YIAM"/>
    <property type="match status" value="1"/>
</dbReference>
<evidence type="ECO:0000256" key="2">
    <source>
        <dbReference type="ARBA" id="ARBA00022448"/>
    </source>
</evidence>
<keyword evidence="5 9" id="KW-0812">Transmembrane</keyword>
<evidence type="ECO:0000256" key="9">
    <source>
        <dbReference type="SAM" id="Phobius"/>
    </source>
</evidence>
<accession>A0A1W2CPX2</accession>
<feature type="transmembrane region" description="Helical" evidence="9">
    <location>
        <begin position="56"/>
        <end position="77"/>
    </location>
</feature>
<proteinExistence type="inferred from homology"/>
<evidence type="ECO:0000256" key="3">
    <source>
        <dbReference type="ARBA" id="ARBA00022475"/>
    </source>
</evidence>
<feature type="domain" description="Tripartite ATP-independent periplasmic transporters DctQ component" evidence="10">
    <location>
        <begin position="38"/>
        <end position="165"/>
    </location>
</feature>
<dbReference type="InterPro" id="IPR007387">
    <property type="entry name" value="TRAP_DctQ"/>
</dbReference>
<dbReference type="Pfam" id="PF04290">
    <property type="entry name" value="DctQ"/>
    <property type="match status" value="1"/>
</dbReference>
<dbReference type="STRING" id="1121400.SAMN02746065_11310"/>
<protein>
    <submittedName>
        <fullName evidence="11">TRAP-type mannitol/chloroaromatic compound transport system, small permease component</fullName>
    </submittedName>
</protein>
<name>A0A1W2CPX2_9BACT</name>
<evidence type="ECO:0000313" key="11">
    <source>
        <dbReference type="EMBL" id="SMC87251.1"/>
    </source>
</evidence>
<evidence type="ECO:0000256" key="7">
    <source>
        <dbReference type="ARBA" id="ARBA00023136"/>
    </source>
</evidence>
<dbReference type="AlphaFoldDB" id="A0A1W2CPX2"/>
<dbReference type="InterPro" id="IPR055348">
    <property type="entry name" value="DctQ"/>
</dbReference>
<evidence type="ECO:0000256" key="6">
    <source>
        <dbReference type="ARBA" id="ARBA00022989"/>
    </source>
</evidence>
<evidence type="ECO:0000256" key="5">
    <source>
        <dbReference type="ARBA" id="ARBA00022692"/>
    </source>
</evidence>
<evidence type="ECO:0000259" key="10">
    <source>
        <dbReference type="Pfam" id="PF04290"/>
    </source>
</evidence>
<evidence type="ECO:0000256" key="4">
    <source>
        <dbReference type="ARBA" id="ARBA00022519"/>
    </source>
</evidence>
<comment type="similarity">
    <text evidence="8">Belongs to the TRAP transporter small permease family.</text>
</comment>
<keyword evidence="7 9" id="KW-0472">Membrane</keyword>
<feature type="transmembrane region" description="Helical" evidence="9">
    <location>
        <begin position="98"/>
        <end position="123"/>
    </location>
</feature>
<keyword evidence="12" id="KW-1185">Reference proteome</keyword>
<evidence type="ECO:0000256" key="8">
    <source>
        <dbReference type="ARBA" id="ARBA00038436"/>
    </source>
</evidence>
<feature type="transmembrane region" description="Helical" evidence="9">
    <location>
        <begin position="23"/>
        <end position="44"/>
    </location>
</feature>
<gene>
    <name evidence="11" type="ORF">SAMN02746065_11310</name>
</gene>
<feature type="transmembrane region" description="Helical" evidence="9">
    <location>
        <begin position="143"/>
        <end position="172"/>
    </location>
</feature>
<sequence length="180" mass="19899">MPAPTDFGLELFLSRCKTVTRQLNRWALALGMGWVLVMMCLTTLDVAGRHFMSSPVPGTIELSEFMLAVFGILGIAYTHESGANVRVTLLIDKLPRRIVLFLTAFTDFLAFQIISMLAWYAGVMVLEEFHSGTTTDTLAIPVYPLYVLLCAGAFLLALEIMVDMIVSFVSAVRGKEITLQ</sequence>
<keyword evidence="4" id="KW-0997">Cell inner membrane</keyword>
<evidence type="ECO:0000256" key="1">
    <source>
        <dbReference type="ARBA" id="ARBA00004429"/>
    </source>
</evidence>
<organism evidence="11 12">
    <name type="scientific">Desulfocicer vacuolatum DSM 3385</name>
    <dbReference type="NCBI Taxonomy" id="1121400"/>
    <lineage>
        <taxon>Bacteria</taxon>
        <taxon>Pseudomonadati</taxon>
        <taxon>Thermodesulfobacteriota</taxon>
        <taxon>Desulfobacteria</taxon>
        <taxon>Desulfobacterales</taxon>
        <taxon>Desulfobacteraceae</taxon>
        <taxon>Desulfocicer</taxon>
    </lineage>
</organism>
<keyword evidence="3" id="KW-1003">Cell membrane</keyword>